<evidence type="ECO:0000256" key="1">
    <source>
        <dbReference type="ARBA" id="ARBA00023180"/>
    </source>
</evidence>
<dbReference type="PROSITE" id="PS00290">
    <property type="entry name" value="IG_MHC"/>
    <property type="match status" value="1"/>
</dbReference>
<feature type="signal peptide" evidence="3">
    <location>
        <begin position="1"/>
        <end position="19"/>
    </location>
</feature>
<reference evidence="6" key="1">
    <citation type="submission" date="2025-08" db="UniProtKB">
        <authorList>
            <consortium name="RefSeq"/>
        </authorList>
    </citation>
    <scope>IDENTIFICATION</scope>
</reference>
<dbReference type="AlphaFoldDB" id="A0A8M1KJ84"/>
<dbReference type="PROSITE" id="PS50835">
    <property type="entry name" value="IG_LIKE"/>
    <property type="match status" value="1"/>
</dbReference>
<feature type="chain" id="PRO_5035477720" evidence="3">
    <location>
        <begin position="20"/>
        <end position="315"/>
    </location>
</feature>
<dbReference type="Pfam" id="PF07654">
    <property type="entry name" value="C1-set"/>
    <property type="match status" value="1"/>
</dbReference>
<feature type="domain" description="Ig-like" evidence="4">
    <location>
        <begin position="201"/>
        <end position="292"/>
    </location>
</feature>
<dbReference type="GeneID" id="116221046"/>
<dbReference type="KEGG" id="char:116221046"/>
<dbReference type="SMART" id="SM00407">
    <property type="entry name" value="IGc1"/>
    <property type="match status" value="1"/>
</dbReference>
<evidence type="ECO:0000259" key="4">
    <source>
        <dbReference type="PROSITE" id="PS50835"/>
    </source>
</evidence>
<proteinExistence type="predicted"/>
<evidence type="ECO:0000313" key="5">
    <source>
        <dbReference type="Proteomes" id="UP000515152"/>
    </source>
</evidence>
<dbReference type="PANTHER" id="PTHR16675:SF191">
    <property type="entry name" value="CLASS I HISTOCOMPATIBILITY ANTIGEN, F10 ALPHA CHAIN-LIKE-RELATED"/>
    <property type="match status" value="1"/>
</dbReference>
<keyword evidence="2" id="KW-0393">Immunoglobulin domain</keyword>
<dbReference type="InterPro" id="IPR007110">
    <property type="entry name" value="Ig-like_dom"/>
</dbReference>
<dbReference type="InterPro" id="IPR050208">
    <property type="entry name" value="MHC_class-I_related"/>
</dbReference>
<dbReference type="OrthoDB" id="8936120at2759"/>
<accession>A0A8M1KJ84</accession>
<sequence length="315" mass="36285">MLPLLFLFCSFQIFSTVNSGSHSLWALSTMIIGDTPFPEFSVVVMLDDIQVAYYDSDVENLIYRQYESVHEDEEKKDASVLFGDQYEDMNIFVYEHQLNRISGVQTIQRLAGCELLDDDTPGPLRMWNSVNGVNDSALQFNVQQKTLQTEGLQQLKLSPRSRFYFGLLELRYAKVYSPICFTFLKNCLHKKKNEMMRKVKPRVILLQKTLPDSGGVKVTCLATGFYPRHINLTLLRDGQPVSDHQITEGELLPNLDGTYQMRKSLEVSTEDLRVKHHYSCTAEHLSLDNKLNVQLDLEPLVRAIFLRRRRHSSTL</sequence>
<evidence type="ECO:0000256" key="3">
    <source>
        <dbReference type="SAM" id="SignalP"/>
    </source>
</evidence>
<evidence type="ECO:0000313" key="6">
    <source>
        <dbReference type="RefSeq" id="XP_042564126.1"/>
    </source>
</evidence>
<dbReference type="GO" id="GO:0006955">
    <property type="term" value="P:immune response"/>
    <property type="evidence" value="ECO:0007669"/>
    <property type="project" value="TreeGrafter"/>
</dbReference>
<dbReference type="InterPro" id="IPR003006">
    <property type="entry name" value="Ig/MHC_CS"/>
</dbReference>
<dbReference type="RefSeq" id="XP_042564126.1">
    <property type="nucleotide sequence ID" value="XM_042708192.1"/>
</dbReference>
<dbReference type="Proteomes" id="UP000515152">
    <property type="component" value="Chromosome 7"/>
</dbReference>
<organism evidence="5 6">
    <name type="scientific">Clupea harengus</name>
    <name type="common">Atlantic herring</name>
    <dbReference type="NCBI Taxonomy" id="7950"/>
    <lineage>
        <taxon>Eukaryota</taxon>
        <taxon>Metazoa</taxon>
        <taxon>Chordata</taxon>
        <taxon>Craniata</taxon>
        <taxon>Vertebrata</taxon>
        <taxon>Euteleostomi</taxon>
        <taxon>Actinopterygii</taxon>
        <taxon>Neopterygii</taxon>
        <taxon>Teleostei</taxon>
        <taxon>Clupei</taxon>
        <taxon>Clupeiformes</taxon>
        <taxon>Clupeoidei</taxon>
        <taxon>Clupeidae</taxon>
        <taxon>Clupea</taxon>
    </lineage>
</organism>
<protein>
    <submittedName>
        <fullName evidence="6">Major histocompatibility complex class I-related gene protein-like</fullName>
    </submittedName>
</protein>
<keyword evidence="5" id="KW-1185">Reference proteome</keyword>
<dbReference type="GO" id="GO:0009897">
    <property type="term" value="C:external side of plasma membrane"/>
    <property type="evidence" value="ECO:0007669"/>
    <property type="project" value="TreeGrafter"/>
</dbReference>
<keyword evidence="3" id="KW-0732">Signal</keyword>
<dbReference type="InterPro" id="IPR003597">
    <property type="entry name" value="Ig_C1-set"/>
</dbReference>
<keyword evidence="1" id="KW-0325">Glycoprotein</keyword>
<dbReference type="PANTHER" id="PTHR16675">
    <property type="entry name" value="MHC CLASS I-RELATED"/>
    <property type="match status" value="1"/>
</dbReference>
<name>A0A8M1KJ84_CLUHA</name>
<dbReference type="GO" id="GO:0005615">
    <property type="term" value="C:extracellular space"/>
    <property type="evidence" value="ECO:0007669"/>
    <property type="project" value="TreeGrafter"/>
</dbReference>
<gene>
    <name evidence="6" type="primary">LOC116221046</name>
</gene>
<evidence type="ECO:0000256" key="2">
    <source>
        <dbReference type="ARBA" id="ARBA00023319"/>
    </source>
</evidence>